<dbReference type="GO" id="GO:0004176">
    <property type="term" value="F:ATP-dependent peptidase activity"/>
    <property type="evidence" value="ECO:0007669"/>
    <property type="project" value="InterPro"/>
</dbReference>
<dbReference type="GO" id="GO:0005524">
    <property type="term" value="F:ATP binding"/>
    <property type="evidence" value="ECO:0007669"/>
    <property type="project" value="UniProtKB-KW"/>
</dbReference>
<dbReference type="CDD" id="cd19481">
    <property type="entry name" value="RecA-like_protease"/>
    <property type="match status" value="1"/>
</dbReference>
<dbReference type="GO" id="GO:0004222">
    <property type="term" value="F:metalloendopeptidase activity"/>
    <property type="evidence" value="ECO:0007669"/>
    <property type="project" value="InterPro"/>
</dbReference>
<dbReference type="InterPro" id="IPR027417">
    <property type="entry name" value="P-loop_NTPase"/>
</dbReference>
<dbReference type="InterPro" id="IPR003960">
    <property type="entry name" value="ATPase_AAA_CS"/>
</dbReference>
<dbReference type="Gene3D" id="1.20.58.760">
    <property type="entry name" value="Peptidase M41"/>
    <property type="match status" value="1"/>
</dbReference>
<dbReference type="SUPFAM" id="SSF52540">
    <property type="entry name" value="P-loop containing nucleoside triphosphate hydrolases"/>
    <property type="match status" value="1"/>
</dbReference>
<dbReference type="SUPFAM" id="SSF140990">
    <property type="entry name" value="FtsH protease domain-like"/>
    <property type="match status" value="1"/>
</dbReference>
<name>A0AAX3WHK1_METEX</name>
<dbReference type="InterPro" id="IPR003959">
    <property type="entry name" value="ATPase_AAA_core"/>
</dbReference>
<dbReference type="GO" id="GO:0005886">
    <property type="term" value="C:plasma membrane"/>
    <property type="evidence" value="ECO:0007669"/>
    <property type="project" value="TreeGrafter"/>
</dbReference>
<dbReference type="GO" id="GO:0006508">
    <property type="term" value="P:proteolysis"/>
    <property type="evidence" value="ECO:0007669"/>
    <property type="project" value="InterPro"/>
</dbReference>
<dbReference type="RefSeq" id="WP_049832673.1">
    <property type="nucleotide sequence ID" value="NZ_BJVP01000005.1"/>
</dbReference>
<dbReference type="InterPro" id="IPR000642">
    <property type="entry name" value="Peptidase_M41"/>
</dbReference>
<keyword evidence="1" id="KW-0547">Nucleotide-binding</keyword>
<dbReference type="Pfam" id="PF00004">
    <property type="entry name" value="AAA"/>
    <property type="match status" value="1"/>
</dbReference>
<evidence type="ECO:0000259" key="2">
    <source>
        <dbReference type="SMART" id="SM00382"/>
    </source>
</evidence>
<accession>A0AAX3WHK1</accession>
<dbReference type="PANTHER" id="PTHR23076:SF97">
    <property type="entry name" value="ATP-DEPENDENT ZINC METALLOPROTEASE YME1L1"/>
    <property type="match status" value="1"/>
</dbReference>
<dbReference type="SMART" id="SM00382">
    <property type="entry name" value="AAA"/>
    <property type="match status" value="1"/>
</dbReference>
<evidence type="ECO:0000313" key="3">
    <source>
        <dbReference type="EMBL" id="WHQ70980.1"/>
    </source>
</evidence>
<reference evidence="3" key="1">
    <citation type="journal article" date="2022" name="Biotechnol. Bioprocess Eng.">
        <title>Pan-genome Analysis Reveals Comparative Genomic Features of Central Metabolic Pathways in Methylorubrum extorquens.</title>
        <authorList>
            <person name="Lee G.M."/>
            <person name="Scott-Nevros Z.K."/>
            <person name="Lee S.-M."/>
            <person name="Kim D."/>
        </authorList>
    </citation>
    <scope>NUCLEOTIDE SEQUENCE</scope>
    <source>
        <strain evidence="3">ATCC 55366</strain>
    </source>
</reference>
<sequence>MLGIFDSRGIALVVEHVAGARPGTDLSDEIARAVEPADLRIALHRLRGADASIERLSALVASRGRSRAADHYPRLEDMAGYGPALEWGLAVAADLAAYARGDLPWSACERGALLAAAPGSGKTLFAGLLARRAGVPLVAGSLAQWQSAGEGHLGTTLKSMRVFFEDAGKAAPCVALIDELDAFGDRRTFAYQHRDYSSQVVNGLLECLDGSCTRPSVLLIGASNLPDRIDPAILRSGRFDRRIDIPLPSSLDLAAILRHHLGSDLATEDLGHAARLAMGGTGADCAAWVRRARGRARRAGRDIAIGDLLLKIGQPAGERSDAADRRIALHEAGHAVVAHCLSHEIHELSIPGPAARMTAYANIDLLDAGGTRVEFEDMLTMLFGGRAAETIVLGQPSAGAAGDLAVATKLATRMHVCWGLGSGLASTETPAGASWPKIPSPIEAELRAGYDRACAFLMRHRGRLEQLADALLVRRHLGMNEIASILADAGDLASDRVDRKRADRNSPRRGQ</sequence>
<organism evidence="3 4">
    <name type="scientific">Methylorubrum extorquens</name>
    <name type="common">Methylobacterium dichloromethanicum</name>
    <name type="synonym">Methylobacterium extorquens</name>
    <dbReference type="NCBI Taxonomy" id="408"/>
    <lineage>
        <taxon>Bacteria</taxon>
        <taxon>Pseudomonadati</taxon>
        <taxon>Pseudomonadota</taxon>
        <taxon>Alphaproteobacteria</taxon>
        <taxon>Hyphomicrobiales</taxon>
        <taxon>Methylobacteriaceae</taxon>
        <taxon>Methylorubrum</taxon>
    </lineage>
</organism>
<dbReference type="PROSITE" id="PS00674">
    <property type="entry name" value="AAA"/>
    <property type="match status" value="1"/>
</dbReference>
<dbReference type="Gene3D" id="3.40.50.300">
    <property type="entry name" value="P-loop containing nucleotide triphosphate hydrolases"/>
    <property type="match status" value="1"/>
</dbReference>
<dbReference type="InterPro" id="IPR003593">
    <property type="entry name" value="AAA+_ATPase"/>
</dbReference>
<dbReference type="PANTHER" id="PTHR23076">
    <property type="entry name" value="METALLOPROTEASE M41 FTSH"/>
    <property type="match status" value="1"/>
</dbReference>
<dbReference type="Proteomes" id="UP001223720">
    <property type="component" value="Chromosome"/>
</dbReference>
<keyword evidence="1" id="KW-0067">ATP-binding</keyword>
<dbReference type="EMBL" id="CP073633">
    <property type="protein sequence ID" value="WHQ70980.1"/>
    <property type="molecule type" value="Genomic_DNA"/>
</dbReference>
<gene>
    <name evidence="3" type="ORF">KEC54_05095</name>
</gene>
<comment type="similarity">
    <text evidence="1">Belongs to the AAA ATPase family.</text>
</comment>
<dbReference type="AlphaFoldDB" id="A0AAX3WHK1"/>
<proteinExistence type="inferred from homology"/>
<dbReference type="InterPro" id="IPR037219">
    <property type="entry name" value="Peptidase_M41-like"/>
</dbReference>
<dbReference type="GO" id="GO:0030163">
    <property type="term" value="P:protein catabolic process"/>
    <property type="evidence" value="ECO:0007669"/>
    <property type="project" value="TreeGrafter"/>
</dbReference>
<evidence type="ECO:0000256" key="1">
    <source>
        <dbReference type="RuleBase" id="RU003651"/>
    </source>
</evidence>
<feature type="domain" description="AAA+ ATPase" evidence="2">
    <location>
        <begin position="108"/>
        <end position="249"/>
    </location>
</feature>
<dbReference type="Gene3D" id="1.10.8.60">
    <property type="match status" value="1"/>
</dbReference>
<dbReference type="Pfam" id="PF01434">
    <property type="entry name" value="Peptidase_M41"/>
    <property type="match status" value="1"/>
</dbReference>
<protein>
    <submittedName>
        <fullName evidence="3">AAA family ATPase</fullName>
    </submittedName>
</protein>
<evidence type="ECO:0000313" key="4">
    <source>
        <dbReference type="Proteomes" id="UP001223720"/>
    </source>
</evidence>
<dbReference type="GO" id="GO:0016887">
    <property type="term" value="F:ATP hydrolysis activity"/>
    <property type="evidence" value="ECO:0007669"/>
    <property type="project" value="InterPro"/>
</dbReference>